<evidence type="ECO:0000256" key="4">
    <source>
        <dbReference type="ARBA" id="ARBA00022837"/>
    </source>
</evidence>
<evidence type="ECO:0000259" key="5">
    <source>
        <dbReference type="PROSITE" id="PS50222"/>
    </source>
</evidence>
<dbReference type="FunFam" id="1.10.238.10:FF:000042">
    <property type="entry name" value="Calmodulin"/>
    <property type="match status" value="1"/>
</dbReference>
<feature type="domain" description="EF-hand" evidence="5">
    <location>
        <begin position="149"/>
        <end position="184"/>
    </location>
</feature>
<keyword evidence="4" id="KW-0106">Calcium</keyword>
<dbReference type="EnsemblPlants" id="MELO3C015602.2.1">
    <property type="protein sequence ID" value="MELO3C015602.2.1"/>
    <property type="gene ID" value="MELO3C015602.2"/>
</dbReference>
<keyword evidence="3" id="KW-0677">Repeat</keyword>
<dbReference type="InterPro" id="IPR050230">
    <property type="entry name" value="CALM/Myosin/TropC-like"/>
</dbReference>
<dbReference type="PROSITE" id="PS00018">
    <property type="entry name" value="EF_HAND_1"/>
    <property type="match status" value="4"/>
</dbReference>
<feature type="domain" description="EF-hand" evidence="5">
    <location>
        <begin position="76"/>
        <end position="111"/>
    </location>
</feature>
<comment type="similarity">
    <text evidence="1">Belongs to the calmodulin family.</text>
</comment>
<evidence type="ECO:0000256" key="1">
    <source>
        <dbReference type="ARBA" id="ARBA00009763"/>
    </source>
</evidence>
<dbReference type="InterPro" id="IPR011992">
    <property type="entry name" value="EF-hand-dom_pair"/>
</dbReference>
<reference evidence="6" key="1">
    <citation type="submission" date="2023-03" db="UniProtKB">
        <authorList>
            <consortium name="EnsemblPlants"/>
        </authorList>
    </citation>
    <scope>IDENTIFICATION</scope>
</reference>
<feature type="domain" description="EF-hand" evidence="5">
    <location>
        <begin position="112"/>
        <end position="147"/>
    </location>
</feature>
<dbReference type="Gramene" id="MELO3C015602.2.1">
    <property type="protein sequence ID" value="MELO3C015602.2.1"/>
    <property type="gene ID" value="MELO3C015602.2"/>
</dbReference>
<dbReference type="FunFam" id="1.10.238.10:FF:000034">
    <property type="entry name" value="Calmodulin"/>
    <property type="match status" value="1"/>
</dbReference>
<dbReference type="GO" id="GO:0005509">
    <property type="term" value="F:calcium ion binding"/>
    <property type="evidence" value="ECO:0007669"/>
    <property type="project" value="InterPro"/>
</dbReference>
<sequence length="217" mass="24623">RRRADLTRARHSICFSQTLPPVFSIYPSPFCRITNKFSSSSFFSFHIATFSKPSPLSISPSFFFLPTTMAEQLTDDQISEFKEAFSLFDKDGDGCITTKELGTVMRSLGQNPTEAELQDMINEVDADGNGTIDFPEFLNLMARKMKDTDSEEELKEAFRVFDKDQNGFISAAELRHVMTNLGEKLTDEEVDEMIREADVDGDGQINYEEFVKIMMAK</sequence>
<dbReference type="SMART" id="SM00054">
    <property type="entry name" value="EFh"/>
    <property type="match status" value="4"/>
</dbReference>
<name>A0A9I9DAK8_CUCME</name>
<dbReference type="PANTHER" id="PTHR23048">
    <property type="entry name" value="MYOSIN LIGHT CHAIN 1, 3"/>
    <property type="match status" value="1"/>
</dbReference>
<evidence type="ECO:0000256" key="2">
    <source>
        <dbReference type="ARBA" id="ARBA00022723"/>
    </source>
</evidence>
<accession>A0A9I9DAK8</accession>
<dbReference type="SUPFAM" id="SSF47473">
    <property type="entry name" value="EF-hand"/>
    <property type="match status" value="1"/>
</dbReference>
<dbReference type="PROSITE" id="PS50222">
    <property type="entry name" value="EF_HAND_2"/>
    <property type="match status" value="4"/>
</dbReference>
<dbReference type="InterPro" id="IPR002048">
    <property type="entry name" value="EF_hand_dom"/>
</dbReference>
<protein>
    <recommendedName>
        <fullName evidence="5">EF-hand domain-containing protein</fullName>
    </recommendedName>
</protein>
<proteinExistence type="inferred from homology"/>
<evidence type="ECO:0000256" key="3">
    <source>
        <dbReference type="ARBA" id="ARBA00022737"/>
    </source>
</evidence>
<dbReference type="CDD" id="cd00051">
    <property type="entry name" value="EFh"/>
    <property type="match status" value="2"/>
</dbReference>
<dbReference type="GO" id="GO:0016460">
    <property type="term" value="C:myosin II complex"/>
    <property type="evidence" value="ECO:0007669"/>
    <property type="project" value="TreeGrafter"/>
</dbReference>
<organism evidence="6">
    <name type="scientific">Cucumis melo</name>
    <name type="common">Muskmelon</name>
    <dbReference type="NCBI Taxonomy" id="3656"/>
    <lineage>
        <taxon>Eukaryota</taxon>
        <taxon>Viridiplantae</taxon>
        <taxon>Streptophyta</taxon>
        <taxon>Embryophyta</taxon>
        <taxon>Tracheophyta</taxon>
        <taxon>Spermatophyta</taxon>
        <taxon>Magnoliopsida</taxon>
        <taxon>eudicotyledons</taxon>
        <taxon>Gunneridae</taxon>
        <taxon>Pentapetalae</taxon>
        <taxon>rosids</taxon>
        <taxon>fabids</taxon>
        <taxon>Cucurbitales</taxon>
        <taxon>Cucurbitaceae</taxon>
        <taxon>Benincaseae</taxon>
        <taxon>Cucumis</taxon>
    </lineage>
</organism>
<dbReference type="InterPro" id="IPR018247">
    <property type="entry name" value="EF_Hand_1_Ca_BS"/>
</dbReference>
<feature type="domain" description="EF-hand" evidence="5">
    <location>
        <begin position="185"/>
        <end position="217"/>
    </location>
</feature>
<dbReference type="Gene3D" id="1.10.238.10">
    <property type="entry name" value="EF-hand"/>
    <property type="match status" value="3"/>
</dbReference>
<dbReference type="Pfam" id="PF13499">
    <property type="entry name" value="EF-hand_7"/>
    <property type="match status" value="2"/>
</dbReference>
<dbReference type="AlphaFoldDB" id="A0A9I9DAK8"/>
<dbReference type="PANTHER" id="PTHR23048:SF53">
    <property type="entry name" value="CALMODULIN"/>
    <property type="match status" value="1"/>
</dbReference>
<keyword evidence="2" id="KW-0479">Metal-binding</keyword>
<evidence type="ECO:0000313" key="6">
    <source>
        <dbReference type="EnsemblPlants" id="MELO3C015602.2.1"/>
    </source>
</evidence>